<dbReference type="KEGG" id="msho:MSHO_03870"/>
<name>A0A7I7L6D7_9MYCO</name>
<keyword evidence="3" id="KW-1185">Reference proteome</keyword>
<evidence type="ECO:0000313" key="3">
    <source>
        <dbReference type="Proteomes" id="UP000467164"/>
    </source>
</evidence>
<feature type="signal peptide" evidence="1">
    <location>
        <begin position="1"/>
        <end position="33"/>
    </location>
</feature>
<evidence type="ECO:0008006" key="4">
    <source>
        <dbReference type="Google" id="ProtNLM"/>
    </source>
</evidence>
<organism evidence="2 3">
    <name type="scientific">Mycobacterium shottsii</name>
    <dbReference type="NCBI Taxonomy" id="133549"/>
    <lineage>
        <taxon>Bacteria</taxon>
        <taxon>Bacillati</taxon>
        <taxon>Actinomycetota</taxon>
        <taxon>Actinomycetes</taxon>
        <taxon>Mycobacteriales</taxon>
        <taxon>Mycobacteriaceae</taxon>
        <taxon>Mycobacterium</taxon>
        <taxon>Mycobacterium ulcerans group</taxon>
    </lineage>
</organism>
<dbReference type="EMBL" id="AP022572">
    <property type="protein sequence ID" value="BBX55042.1"/>
    <property type="molecule type" value="Genomic_DNA"/>
</dbReference>
<reference evidence="2 3" key="1">
    <citation type="journal article" date="2019" name="Emerg. Microbes Infect.">
        <title>Comprehensive subspecies identification of 175 nontuberculous mycobacteria species based on 7547 genomic profiles.</title>
        <authorList>
            <person name="Matsumoto Y."/>
            <person name="Kinjo T."/>
            <person name="Motooka D."/>
            <person name="Nabeya D."/>
            <person name="Jung N."/>
            <person name="Uechi K."/>
            <person name="Horii T."/>
            <person name="Iida T."/>
            <person name="Fujita J."/>
            <person name="Nakamura S."/>
        </authorList>
    </citation>
    <scope>NUCLEOTIDE SEQUENCE [LARGE SCALE GENOMIC DNA]</scope>
    <source>
        <strain evidence="2 3">JCM 12657</strain>
    </source>
</reference>
<accession>A0A7I7L6D7</accession>
<dbReference type="AlphaFoldDB" id="A0A7I7L6D7"/>
<gene>
    <name evidence="2" type="ORF">MSHO_03870</name>
</gene>
<proteinExistence type="predicted"/>
<sequence length="605" mass="62244">MRFPAAVLAIPTALLTACAISALPAVFPPATHAAAPFGPLAPPNPFMAPNGLASMHNDAGSADAGPLPGPGARLAPIFAYPLLAACPSITQGTDGLVLALCTNDITQAPIVYLIDPGGLVPHVIPLASLDVAKGGLLGGVYAYLDNNNQLVMIDGTNHLLRIAHAKDSKGCWQLSITESTDVSSAIPAGDQSVGVVPDYLGNVWFATGSGVVGVAKVGGGVASVQLDPGEQVANSISASPANRVGVATTAALYELNLDGVGNPQVLWRQPYDRGPARKPGQLSWGTGSTPTYFGPTGADYLTIVDNADPLVHALIYESGTGNLICHQPVLTQGGPGSENSPIGAGTSMFIASTYGYPYPAVPAGAGPAVPPTAPFVGGMTRVDVEPTGCRTVWDSRTRSAALPHLSISDGLIYTITRIGLDNTTPLDVFAFAVIDPNNGRVLLQQPKSATILSDPIQTACMVLMDNKIMQATSPESAVSDELFLVAELHHLQVPVSAHVGHEPLVVDAIGEHAADLAGEAAVKPAAQHQDMGDLVGRTRRKGLLAGDRQLVGRNVGVIEVRHTIFAPHPGAVRVGHGLADRILDDDVVGHQGEPPLAVVGLNAAP</sequence>
<evidence type="ECO:0000256" key="1">
    <source>
        <dbReference type="SAM" id="SignalP"/>
    </source>
</evidence>
<protein>
    <recommendedName>
        <fullName evidence="4">Secreted protein</fullName>
    </recommendedName>
</protein>
<feature type="chain" id="PRO_5029692273" description="Secreted protein" evidence="1">
    <location>
        <begin position="34"/>
        <end position="605"/>
    </location>
</feature>
<dbReference type="Proteomes" id="UP000467164">
    <property type="component" value="Chromosome"/>
</dbReference>
<keyword evidence="1" id="KW-0732">Signal</keyword>
<dbReference type="PROSITE" id="PS51257">
    <property type="entry name" value="PROKAR_LIPOPROTEIN"/>
    <property type="match status" value="1"/>
</dbReference>
<evidence type="ECO:0000313" key="2">
    <source>
        <dbReference type="EMBL" id="BBX55042.1"/>
    </source>
</evidence>